<dbReference type="EMBL" id="LTDM01000021">
    <property type="protein sequence ID" value="OLS02685.1"/>
    <property type="molecule type" value="Genomic_DNA"/>
</dbReference>
<evidence type="ECO:0000256" key="1">
    <source>
        <dbReference type="SAM" id="MobiDB-lite"/>
    </source>
</evidence>
<dbReference type="AlphaFoldDB" id="A0A1U7M5X9"/>
<evidence type="ECO:0000313" key="3">
    <source>
        <dbReference type="EMBL" id="OLS02685.1"/>
    </source>
</evidence>
<keyword evidence="4" id="KW-1185">Reference proteome</keyword>
<feature type="chain" id="PRO_5039712548" evidence="2">
    <location>
        <begin position="22"/>
        <end position="232"/>
    </location>
</feature>
<reference evidence="3 4" key="1">
    <citation type="submission" date="2016-02" db="EMBL/GenBank/DDBJ databases">
        <title>Genome sequence of Tissierella creatinophila DSM 6911.</title>
        <authorList>
            <person name="Poehlein A."/>
            <person name="Daniel R."/>
        </authorList>
    </citation>
    <scope>NUCLEOTIDE SEQUENCE [LARGE SCALE GENOMIC DNA]</scope>
    <source>
        <strain evidence="3 4">DSM 6911</strain>
    </source>
</reference>
<feature type="signal peptide" evidence="2">
    <location>
        <begin position="1"/>
        <end position="21"/>
    </location>
</feature>
<accession>A0A1U7M5X9</accession>
<dbReference type="PROSITE" id="PS51257">
    <property type="entry name" value="PROKAR_LIPOPROTEIN"/>
    <property type="match status" value="1"/>
</dbReference>
<feature type="region of interest" description="Disordered" evidence="1">
    <location>
        <begin position="25"/>
        <end position="67"/>
    </location>
</feature>
<name>A0A1U7M5X9_TISCR</name>
<evidence type="ECO:0000313" key="4">
    <source>
        <dbReference type="Proteomes" id="UP000186112"/>
    </source>
</evidence>
<proteinExistence type="predicted"/>
<sequence>MKTKKIMGLIIVMMMTLLVSVGCTSDSGDKNNQGKQNDVDVNEEENKGENEDKEDSNSVEDSIGDSKYINYPGTVSEIADSEGDQITVKGDDEESGFENISFNLTDETVVVYDENQEIIETVDIEEGNRIEVIYGKDSPMTKSIPPIVNARALVIRQAESNLGVKVSNFNDDLISEDNTLQIKINEDSSIVDLQGNKLKKEDIIGKEVLVLYGPEETLSIPGQANAIKIILL</sequence>
<dbReference type="Proteomes" id="UP000186112">
    <property type="component" value="Unassembled WGS sequence"/>
</dbReference>
<dbReference type="RefSeq" id="WP_075726367.1">
    <property type="nucleotide sequence ID" value="NZ_LTDM01000021.1"/>
</dbReference>
<feature type="compositionally biased region" description="Polar residues" evidence="1">
    <location>
        <begin position="25"/>
        <end position="36"/>
    </location>
</feature>
<protein>
    <submittedName>
        <fullName evidence="3">Uncharacterized protein</fullName>
    </submittedName>
</protein>
<organism evidence="3 4">
    <name type="scientific">Tissierella creatinophila DSM 6911</name>
    <dbReference type="NCBI Taxonomy" id="1123403"/>
    <lineage>
        <taxon>Bacteria</taxon>
        <taxon>Bacillati</taxon>
        <taxon>Bacillota</taxon>
        <taxon>Tissierellia</taxon>
        <taxon>Tissierellales</taxon>
        <taxon>Tissierellaceae</taxon>
        <taxon>Tissierella</taxon>
    </lineage>
</organism>
<keyword evidence="2" id="KW-0732">Signal</keyword>
<evidence type="ECO:0000256" key="2">
    <source>
        <dbReference type="SAM" id="SignalP"/>
    </source>
</evidence>
<comment type="caution">
    <text evidence="3">The sequence shown here is derived from an EMBL/GenBank/DDBJ whole genome shotgun (WGS) entry which is preliminary data.</text>
</comment>
<dbReference type="OrthoDB" id="1684927at2"/>
<gene>
    <name evidence="3" type="ORF">TICRE_13300</name>
</gene>